<keyword evidence="1" id="KW-0175">Coiled coil</keyword>
<comment type="caution">
    <text evidence="3">The sequence shown here is derived from an EMBL/GenBank/DDBJ whole genome shotgun (WGS) entry which is preliminary data.</text>
</comment>
<dbReference type="PANTHER" id="PTHR46007">
    <property type="entry name" value="MEDIATOR OF RNA POLYMERASE II TRANSCRIPTION SUBUNIT 12"/>
    <property type="match status" value="1"/>
</dbReference>
<dbReference type="SMART" id="SM00028">
    <property type="entry name" value="TPR"/>
    <property type="match status" value="3"/>
</dbReference>
<dbReference type="InParanoid" id="A0A0V0QBP2"/>
<gene>
    <name evidence="3" type="ORF">PPERSA_13143</name>
</gene>
<dbReference type="Gene3D" id="1.25.40.10">
    <property type="entry name" value="Tetratricopeptide repeat domain"/>
    <property type="match status" value="1"/>
</dbReference>
<dbReference type="OrthoDB" id="5986190at2759"/>
<dbReference type="AlphaFoldDB" id="A0A0V0QBP2"/>
<evidence type="ECO:0000256" key="1">
    <source>
        <dbReference type="SAM" id="Coils"/>
    </source>
</evidence>
<protein>
    <submittedName>
        <fullName evidence="3">Uncharacterized protein</fullName>
    </submittedName>
</protein>
<organism evidence="3 4">
    <name type="scientific">Pseudocohnilembus persalinus</name>
    <name type="common">Ciliate</name>
    <dbReference type="NCBI Taxonomy" id="266149"/>
    <lineage>
        <taxon>Eukaryota</taxon>
        <taxon>Sar</taxon>
        <taxon>Alveolata</taxon>
        <taxon>Ciliophora</taxon>
        <taxon>Intramacronucleata</taxon>
        <taxon>Oligohymenophorea</taxon>
        <taxon>Scuticociliatia</taxon>
        <taxon>Philasterida</taxon>
        <taxon>Pseudocohnilembidae</taxon>
        <taxon>Pseudocohnilembus</taxon>
    </lineage>
</organism>
<evidence type="ECO:0000256" key="2">
    <source>
        <dbReference type="SAM" id="MobiDB-lite"/>
    </source>
</evidence>
<name>A0A0V0QBP2_PSEPJ</name>
<dbReference type="Proteomes" id="UP000054937">
    <property type="component" value="Unassembled WGS sequence"/>
</dbReference>
<keyword evidence="4" id="KW-1185">Reference proteome</keyword>
<dbReference type="GO" id="GO:0003713">
    <property type="term" value="F:transcription coactivator activity"/>
    <property type="evidence" value="ECO:0007669"/>
    <property type="project" value="TreeGrafter"/>
</dbReference>
<feature type="coiled-coil region" evidence="1">
    <location>
        <begin position="1"/>
        <end position="28"/>
    </location>
</feature>
<feature type="compositionally biased region" description="Basic and acidic residues" evidence="2">
    <location>
        <begin position="339"/>
        <end position="350"/>
    </location>
</feature>
<feature type="region of interest" description="Disordered" evidence="2">
    <location>
        <begin position="332"/>
        <end position="353"/>
    </location>
</feature>
<dbReference type="GO" id="GO:0016592">
    <property type="term" value="C:mediator complex"/>
    <property type="evidence" value="ECO:0007669"/>
    <property type="project" value="TreeGrafter"/>
</dbReference>
<dbReference type="InterPro" id="IPR011990">
    <property type="entry name" value="TPR-like_helical_dom_sf"/>
</dbReference>
<dbReference type="OMA" id="TEYSKVM"/>
<dbReference type="EMBL" id="LDAU01000208">
    <property type="protein sequence ID" value="KRW99563.1"/>
    <property type="molecule type" value="Genomic_DNA"/>
</dbReference>
<dbReference type="GO" id="GO:0045944">
    <property type="term" value="P:positive regulation of transcription by RNA polymerase II"/>
    <property type="evidence" value="ECO:0007669"/>
    <property type="project" value="TreeGrafter"/>
</dbReference>
<dbReference type="SUPFAM" id="SSF48452">
    <property type="entry name" value="TPR-like"/>
    <property type="match status" value="1"/>
</dbReference>
<evidence type="ECO:0000313" key="4">
    <source>
        <dbReference type="Proteomes" id="UP000054937"/>
    </source>
</evidence>
<proteinExistence type="predicted"/>
<evidence type="ECO:0000313" key="3">
    <source>
        <dbReference type="EMBL" id="KRW99563.1"/>
    </source>
</evidence>
<sequence length="600" mass="71721">MQEEQNLLSQLENQASLILNLVQDQQQQPLELKKYIKNFGENNKNLLQKFTNADKFQQAYHVSKKTEKTFLEILRFMQFQESKHIPLGQILLQTIQSKKDEHPEKKEIKPLMLHKVELYKFDFPYQEQQNLDLQEYLIENLITCINNQGVIYMMRQKPQMALVHFYRAIFARIQYQRDYFSKYQEAALLINLAFTLKNMQQYEDAGQFINKAIIILEYLEKSLNEKGWTNTNIEKESVLMILISFLFKNQNQNQITPDNVNNDQDRLLHILSMGYKYYAEILIKQKRHQESEFCLENAKTFQKKFQQNLLKQKYKPNPNLTKSALQRNFPQFQNLNPAENREQSEDERFSKASFKTTNTSNFENFNHYIKIQHNQNQTQNQNQTINQDLNFNNPNSSPLKLNNINQNNNNNYLQKRQFSQHQQQQQIQIQKEQELELKKENIIYQKYISVNQNRYKIIVTYIKQYNCVQLFLYNKPKNFINSIVIDFQTLLDICKKEGYSGFKDEQSINVFFQDLIHKLKIVKGEIVSQSFPYFKNIEQLLIAQKQAQQENTSNPIIINNKNNFQYKYQQQSQKSSRSSSQYSKIQQQQLENLTQKFTSN</sequence>
<reference evidence="3 4" key="1">
    <citation type="journal article" date="2015" name="Sci. Rep.">
        <title>Genome of the facultative scuticociliatosis pathogen Pseudocohnilembus persalinus provides insight into its virulence through horizontal gene transfer.</title>
        <authorList>
            <person name="Xiong J."/>
            <person name="Wang G."/>
            <person name="Cheng J."/>
            <person name="Tian M."/>
            <person name="Pan X."/>
            <person name="Warren A."/>
            <person name="Jiang C."/>
            <person name="Yuan D."/>
            <person name="Miao W."/>
        </authorList>
    </citation>
    <scope>NUCLEOTIDE SEQUENCE [LARGE SCALE GENOMIC DNA]</scope>
    <source>
        <strain evidence="3">36N120E</strain>
    </source>
</reference>
<dbReference type="InterPro" id="IPR051647">
    <property type="entry name" value="Mediator_comp_sub12"/>
</dbReference>
<dbReference type="InterPro" id="IPR019734">
    <property type="entry name" value="TPR_rpt"/>
</dbReference>
<accession>A0A0V0QBP2</accession>
<dbReference type="PANTHER" id="PTHR46007:SF8">
    <property type="entry name" value="C2H2-TYPE DOMAIN-CONTAINING PROTEIN"/>
    <property type="match status" value="1"/>
</dbReference>